<sequence>MKILVCIDDTDNLESRGTGQLSQLFAEAIEKKGWGNCTSISRHQLFVHEDIPYTSHNSSMCFKANIDGKTLQPLIDFMQKGLEIESAPGSDAGLCVAVDNEALDKKRLMAYGNKAKDTVLNKPMAYALAADLGIHLSEHGGTGDGIIGALAGVGLRLGGNDGRFRGWYHFDKSGTTMGVDALCRHSFVDVVKPLNGDPLDMNQHVVLGDDKVKIILQAGRQVLPVEAGRDSSGAPVWITLTKDRIKQLWP</sequence>
<dbReference type="Proteomes" id="UP000192418">
    <property type="component" value="Unassembled WGS sequence"/>
</dbReference>
<dbReference type="EMBL" id="FWXY01000005">
    <property type="protein sequence ID" value="SMC58728.1"/>
    <property type="molecule type" value="Genomic_DNA"/>
</dbReference>
<name>A0A1W2AEN7_9BACT</name>
<organism evidence="1 2">
    <name type="scientific">Desulfocicer vacuolatum DSM 3385</name>
    <dbReference type="NCBI Taxonomy" id="1121400"/>
    <lineage>
        <taxon>Bacteria</taxon>
        <taxon>Pseudomonadati</taxon>
        <taxon>Thermodesulfobacteriota</taxon>
        <taxon>Desulfobacteria</taxon>
        <taxon>Desulfobacterales</taxon>
        <taxon>Desulfobacteraceae</taxon>
        <taxon>Desulfocicer</taxon>
    </lineage>
</organism>
<dbReference type="PANTHER" id="PTHR40705:SF2">
    <property type="entry name" value="DUF1743 DOMAIN-CONTAINING PROTEIN"/>
    <property type="match status" value="1"/>
</dbReference>
<evidence type="ECO:0000313" key="2">
    <source>
        <dbReference type="Proteomes" id="UP000192418"/>
    </source>
</evidence>
<protein>
    <submittedName>
        <fullName evidence="1">tRNA(Ile2) 2-agmatinylcytidine synthetase</fullName>
    </submittedName>
</protein>
<reference evidence="1 2" key="1">
    <citation type="submission" date="2017-04" db="EMBL/GenBank/DDBJ databases">
        <authorList>
            <person name="Afonso C.L."/>
            <person name="Miller P.J."/>
            <person name="Scott M.A."/>
            <person name="Spackman E."/>
            <person name="Goraichik I."/>
            <person name="Dimitrov K.M."/>
            <person name="Suarez D.L."/>
            <person name="Swayne D.E."/>
        </authorList>
    </citation>
    <scope>NUCLEOTIDE SEQUENCE [LARGE SCALE GENOMIC DNA]</scope>
    <source>
        <strain evidence="1 2">DSM 3385</strain>
    </source>
</reference>
<dbReference type="AlphaFoldDB" id="A0A1W2AEN7"/>
<dbReference type="Gene3D" id="3.30.70.2200">
    <property type="match status" value="1"/>
</dbReference>
<gene>
    <name evidence="1" type="ORF">SAMN02746065_1055</name>
</gene>
<evidence type="ECO:0000313" key="1">
    <source>
        <dbReference type="EMBL" id="SMC58728.1"/>
    </source>
</evidence>
<dbReference type="PANTHER" id="PTHR40705">
    <property type="entry name" value="TRNA(ILE2) 2-AGMATINYLCYTIDINE SYNTHETASE TIAS"/>
    <property type="match status" value="1"/>
</dbReference>
<accession>A0A1W2AEN7</accession>
<dbReference type="STRING" id="1121400.SAMN02746065_1055"/>
<dbReference type="OrthoDB" id="270233at2"/>
<proteinExistence type="predicted"/>
<dbReference type="RefSeq" id="WP_084067462.1">
    <property type="nucleotide sequence ID" value="NZ_FWXY01000005.1"/>
</dbReference>
<keyword evidence="2" id="KW-1185">Reference proteome</keyword>